<evidence type="ECO:0000313" key="2">
    <source>
        <dbReference type="Proteomes" id="UP000018291"/>
    </source>
</evidence>
<dbReference type="AlphaFoldDB" id="R4YY02"/>
<keyword evidence="2" id="KW-1185">Reference proteome</keyword>
<name>R4YY02_9ACTN</name>
<comment type="caution">
    <text evidence="1">The sequence shown here is derived from an EMBL/GenBank/DDBJ whole genome shotgun (WGS) entry which is preliminary data.</text>
</comment>
<sequence>MNCIANAGKKGDPTAERLVLGSFPDKLSG</sequence>
<evidence type="ECO:0000313" key="1">
    <source>
        <dbReference type="EMBL" id="CCM63180.1"/>
    </source>
</evidence>
<organism evidence="1 2">
    <name type="scientific">Candidatus Neomicrothrix parvicella RN1</name>
    <dbReference type="NCBI Taxonomy" id="1229780"/>
    <lineage>
        <taxon>Bacteria</taxon>
        <taxon>Bacillati</taxon>
        <taxon>Actinomycetota</taxon>
        <taxon>Acidimicrobiia</taxon>
        <taxon>Acidimicrobiales</taxon>
        <taxon>Microthrixaceae</taxon>
        <taxon>Candidatus Neomicrothrix</taxon>
    </lineage>
</organism>
<dbReference type="EMBL" id="CANL01000012">
    <property type="protein sequence ID" value="CCM63180.1"/>
    <property type="molecule type" value="Genomic_DNA"/>
</dbReference>
<gene>
    <name evidence="1" type="ORF">BN381_20004</name>
</gene>
<proteinExistence type="predicted"/>
<protein>
    <submittedName>
        <fullName evidence="1">Uncharacterized protein</fullName>
    </submittedName>
</protein>
<reference evidence="1 2" key="1">
    <citation type="journal article" date="2013" name="ISME J.">
        <title>Metabolic model for the filamentous 'Candidatus Microthrix parvicella' based on genomic and metagenomic analyses.</title>
        <authorList>
            <person name="Jon McIlroy S."/>
            <person name="Kristiansen R."/>
            <person name="Albertsen M."/>
            <person name="Michael Karst S."/>
            <person name="Rossetti S."/>
            <person name="Lund Nielsen J."/>
            <person name="Tandoi V."/>
            <person name="James Seviour R."/>
            <person name="Nielsen P.H."/>
        </authorList>
    </citation>
    <scope>NUCLEOTIDE SEQUENCE [LARGE SCALE GENOMIC DNA]</scope>
    <source>
        <strain evidence="1 2">RN1</strain>
    </source>
</reference>
<dbReference type="HOGENOM" id="CLU_3408975_0_0_11"/>
<dbReference type="Proteomes" id="UP000018291">
    <property type="component" value="Unassembled WGS sequence"/>
</dbReference>
<accession>R4YY02</accession>